<dbReference type="Gene3D" id="1.20.1250.20">
    <property type="entry name" value="MFS general substrate transporter like domains"/>
    <property type="match status" value="2"/>
</dbReference>
<feature type="transmembrane region" description="Helical" evidence="7">
    <location>
        <begin position="355"/>
        <end position="372"/>
    </location>
</feature>
<name>A0AAD4LEE4_9AGAM</name>
<dbReference type="PANTHER" id="PTHR23504:SF15">
    <property type="entry name" value="MAJOR FACILITATOR SUPERFAMILY (MFS) PROFILE DOMAIN-CONTAINING PROTEIN"/>
    <property type="match status" value="1"/>
</dbReference>
<feature type="transmembrane region" description="Helical" evidence="7">
    <location>
        <begin position="209"/>
        <end position="231"/>
    </location>
</feature>
<gene>
    <name evidence="9" type="ORF">EDB92DRAFT_1818734</name>
</gene>
<evidence type="ECO:0000256" key="6">
    <source>
        <dbReference type="SAM" id="MobiDB-lite"/>
    </source>
</evidence>
<feature type="domain" description="Major facilitator superfamily (MFS) profile" evidence="8">
    <location>
        <begin position="36"/>
        <end position="481"/>
    </location>
</feature>
<keyword evidence="4 7" id="KW-1133">Transmembrane helix</keyword>
<feature type="transmembrane region" description="Helical" evidence="7">
    <location>
        <begin position="75"/>
        <end position="97"/>
    </location>
</feature>
<evidence type="ECO:0000259" key="8">
    <source>
        <dbReference type="PROSITE" id="PS50850"/>
    </source>
</evidence>
<feature type="transmembrane region" description="Helical" evidence="7">
    <location>
        <begin position="788"/>
        <end position="810"/>
    </location>
</feature>
<evidence type="ECO:0000256" key="2">
    <source>
        <dbReference type="ARBA" id="ARBA00022448"/>
    </source>
</evidence>
<dbReference type="PROSITE" id="PS50850">
    <property type="entry name" value="MFS"/>
    <property type="match status" value="1"/>
</dbReference>
<feature type="transmembrane region" description="Helical" evidence="7">
    <location>
        <begin position="290"/>
        <end position="312"/>
    </location>
</feature>
<accession>A0AAD4LEE4</accession>
<evidence type="ECO:0000313" key="9">
    <source>
        <dbReference type="EMBL" id="KAH8985303.1"/>
    </source>
</evidence>
<dbReference type="PANTHER" id="PTHR23504">
    <property type="entry name" value="MAJOR FACILITATOR SUPERFAMILY DOMAIN-CONTAINING PROTEIN 10"/>
    <property type="match status" value="1"/>
</dbReference>
<feature type="transmembrane region" description="Helical" evidence="7">
    <location>
        <begin position="648"/>
        <end position="670"/>
    </location>
</feature>
<evidence type="ECO:0000256" key="1">
    <source>
        <dbReference type="ARBA" id="ARBA00004141"/>
    </source>
</evidence>
<evidence type="ECO:0000256" key="5">
    <source>
        <dbReference type="ARBA" id="ARBA00023136"/>
    </source>
</evidence>
<feature type="transmembrane region" description="Helical" evidence="7">
    <location>
        <begin position="919"/>
        <end position="942"/>
    </location>
</feature>
<dbReference type="AlphaFoldDB" id="A0AAD4LEE4"/>
<dbReference type="Pfam" id="PF07690">
    <property type="entry name" value="MFS_1"/>
    <property type="match status" value="2"/>
</dbReference>
<dbReference type="SUPFAM" id="SSF103473">
    <property type="entry name" value="MFS general substrate transporter"/>
    <property type="match status" value="2"/>
</dbReference>
<evidence type="ECO:0000256" key="3">
    <source>
        <dbReference type="ARBA" id="ARBA00022692"/>
    </source>
</evidence>
<feature type="transmembrane region" description="Helical" evidence="7">
    <location>
        <begin position="682"/>
        <end position="713"/>
    </location>
</feature>
<dbReference type="GO" id="GO:0022857">
    <property type="term" value="F:transmembrane transporter activity"/>
    <property type="evidence" value="ECO:0007669"/>
    <property type="project" value="InterPro"/>
</dbReference>
<organism evidence="9 10">
    <name type="scientific">Lactarius akahatsu</name>
    <dbReference type="NCBI Taxonomy" id="416441"/>
    <lineage>
        <taxon>Eukaryota</taxon>
        <taxon>Fungi</taxon>
        <taxon>Dikarya</taxon>
        <taxon>Basidiomycota</taxon>
        <taxon>Agaricomycotina</taxon>
        <taxon>Agaricomycetes</taxon>
        <taxon>Russulales</taxon>
        <taxon>Russulaceae</taxon>
        <taxon>Lactarius</taxon>
    </lineage>
</organism>
<proteinExistence type="predicted"/>
<feature type="region of interest" description="Disordered" evidence="6">
    <location>
        <begin position="246"/>
        <end position="273"/>
    </location>
</feature>
<feature type="transmembrane region" description="Helical" evidence="7">
    <location>
        <begin position="392"/>
        <end position="412"/>
    </location>
</feature>
<reference evidence="9" key="1">
    <citation type="submission" date="2022-01" db="EMBL/GenBank/DDBJ databases">
        <title>Comparative genomics reveals a dynamic genome evolution in the ectomycorrhizal milk-cap (Lactarius) mushrooms.</title>
        <authorList>
            <consortium name="DOE Joint Genome Institute"/>
            <person name="Lebreton A."/>
            <person name="Tang N."/>
            <person name="Kuo A."/>
            <person name="LaButti K."/>
            <person name="Drula E."/>
            <person name="Barry K."/>
            <person name="Clum A."/>
            <person name="Lipzen A."/>
            <person name="Mousain D."/>
            <person name="Ng V."/>
            <person name="Wang R."/>
            <person name="Wang X."/>
            <person name="Dai Y."/>
            <person name="Henrissat B."/>
            <person name="Grigoriev I.V."/>
            <person name="Guerin-Laguette A."/>
            <person name="Yu F."/>
            <person name="Martin F.M."/>
        </authorList>
    </citation>
    <scope>NUCLEOTIDE SEQUENCE</scope>
    <source>
        <strain evidence="9">QP</strain>
    </source>
</reference>
<keyword evidence="2" id="KW-0813">Transport</keyword>
<feature type="transmembrane region" description="Helical" evidence="7">
    <location>
        <begin position="879"/>
        <end position="899"/>
    </location>
</feature>
<feature type="transmembrane region" description="Helical" evidence="7">
    <location>
        <begin position="986"/>
        <end position="1005"/>
    </location>
</feature>
<evidence type="ECO:0000256" key="4">
    <source>
        <dbReference type="ARBA" id="ARBA00022989"/>
    </source>
</evidence>
<feature type="transmembrane region" description="Helical" evidence="7">
    <location>
        <begin position="109"/>
        <end position="131"/>
    </location>
</feature>
<feature type="transmembrane region" description="Helical" evidence="7">
    <location>
        <begin position="617"/>
        <end position="636"/>
    </location>
</feature>
<comment type="subcellular location">
    <subcellularLocation>
        <location evidence="1">Membrane</location>
        <topology evidence="1">Multi-pass membrane protein</topology>
    </subcellularLocation>
</comment>
<sequence>MSQRSPRLEDDHIDEETPFLLKNDATQNPTPLPRVQFAVLLSIWLVGSITTHSISPYINQLVKELPIVGGDERKVGYYTGIIVSAHFAAEAATVFHWNRLSDHIGRKPVILLSLFGSIVAVTVFGLSRSFWALVLSRALDGAFRGHVGTMKSMLAELTDETNAARGFSMLPMTWSLGYAIGPFIGGMLSRPQDRWPGVFSHSFWAEYPYFLPCSVAAACGCASFAANVIYLKETMNCGPLTGLHPSETSSDAAGEEPASILHPSPPKGFEKPPPLRSILTRPVSISISSYAMFVLLITAAVALIPLVWSTSIELGGLGLSPASIGLWMSGYGCMNGIAQYAVFPRLVSRFGPRSVILTSVSMCAMIYALFPFENASSDLKVAERLLIMLQLSSLGIAEMGYSASYLFIFSAIPNKRLLGATNGLAHMLASVQRMVGPAVADWLFAFSLINNVLGGNFAYVILVGLVGVGDLCTICDQVPASKAKACTRFDKLRPGRHRPHAYIQNVGLRIGAWRWNNDVQNEKLRLHQRTPESLLMHGDLNRIPNRCVTRGDAMLFVVHLPPCAMARPRLSYITATASLIDVAVTSRFEDDPIDEETPFLPRDDATRNPTPLSRVQIAILFSIWLVGSIVVHSLVTELPIVGGDERKVGYYTGIIVSARFASEAATVLHWNRLSDHIGRKPVLLLCLVGETVSVIVFGLSRSFWALVFIVSYADVRSQQGAFKGYIGTMKSMVAELTDETNVARGFSMLPMSWSLGNAVGPFFGGMLSRPQDRWPGVFSPSFWTEYPYFLPCFAVAACGCASFTASVIYLKQTVNCGPLTGPRSSETSTVMQCSRFFPQQQSHLSRWSGRPHNGLWVSGYGCVNGIVQYAFFPRLVSRFGPRAVFLASVLVCALIYPLFPFENLALRHASNGLKVAERLLITLQLSSLGIAEMGFGASYLFISSAVPNKRSLGAVNGLAHMVASIQRMVGPAAADWLFAFSLMNNVLGGSFAYVILVLLAGVASTKRMDA</sequence>
<keyword evidence="5 7" id="KW-0472">Membrane</keyword>
<dbReference type="Proteomes" id="UP001201163">
    <property type="component" value="Unassembled WGS sequence"/>
</dbReference>
<feature type="transmembrane region" description="Helical" evidence="7">
    <location>
        <begin position="324"/>
        <end position="343"/>
    </location>
</feature>
<keyword evidence="3 7" id="KW-0812">Transmembrane</keyword>
<dbReference type="InterPro" id="IPR036259">
    <property type="entry name" value="MFS_trans_sf"/>
</dbReference>
<feature type="compositionally biased region" description="Pro residues" evidence="6">
    <location>
        <begin position="263"/>
        <end position="273"/>
    </location>
</feature>
<evidence type="ECO:0000313" key="10">
    <source>
        <dbReference type="Proteomes" id="UP001201163"/>
    </source>
</evidence>
<keyword evidence="10" id="KW-1185">Reference proteome</keyword>
<dbReference type="InterPro" id="IPR020846">
    <property type="entry name" value="MFS_dom"/>
</dbReference>
<protein>
    <submittedName>
        <fullName evidence="9">Major facilitator superfamily domain-containing protein</fullName>
    </submittedName>
</protein>
<dbReference type="InterPro" id="IPR011701">
    <property type="entry name" value="MFS"/>
</dbReference>
<dbReference type="GO" id="GO:0016020">
    <property type="term" value="C:membrane"/>
    <property type="evidence" value="ECO:0007669"/>
    <property type="project" value="UniProtKB-SubCell"/>
</dbReference>
<comment type="caution">
    <text evidence="9">The sequence shown here is derived from an EMBL/GenBank/DDBJ whole genome shotgun (WGS) entry which is preliminary data.</text>
</comment>
<evidence type="ECO:0000256" key="7">
    <source>
        <dbReference type="SAM" id="Phobius"/>
    </source>
</evidence>
<dbReference type="EMBL" id="JAKELL010000065">
    <property type="protein sequence ID" value="KAH8985303.1"/>
    <property type="molecule type" value="Genomic_DNA"/>
</dbReference>